<accession>A0A3M7SMA4</accession>
<comment type="caution">
    <text evidence="1">The sequence shown here is derived from an EMBL/GenBank/DDBJ whole genome shotgun (WGS) entry which is preliminary data.</text>
</comment>
<organism evidence="1 2">
    <name type="scientific">Brachionus plicatilis</name>
    <name type="common">Marine rotifer</name>
    <name type="synonym">Brachionus muelleri</name>
    <dbReference type="NCBI Taxonomy" id="10195"/>
    <lineage>
        <taxon>Eukaryota</taxon>
        <taxon>Metazoa</taxon>
        <taxon>Spiralia</taxon>
        <taxon>Gnathifera</taxon>
        <taxon>Rotifera</taxon>
        <taxon>Eurotatoria</taxon>
        <taxon>Monogononta</taxon>
        <taxon>Pseudotrocha</taxon>
        <taxon>Ploima</taxon>
        <taxon>Brachionidae</taxon>
        <taxon>Brachionus</taxon>
    </lineage>
</organism>
<evidence type="ECO:0000313" key="1">
    <source>
        <dbReference type="EMBL" id="RNA36879.1"/>
    </source>
</evidence>
<keyword evidence="2" id="KW-1185">Reference proteome</keyword>
<protein>
    <submittedName>
        <fullName evidence="1">Uncharacterized protein</fullName>
    </submittedName>
</protein>
<dbReference type="Proteomes" id="UP000276133">
    <property type="component" value="Unassembled WGS sequence"/>
</dbReference>
<proteinExistence type="predicted"/>
<gene>
    <name evidence="1" type="ORF">BpHYR1_025958</name>
</gene>
<dbReference type="AlphaFoldDB" id="A0A3M7SMA4"/>
<dbReference type="EMBL" id="REGN01001117">
    <property type="protein sequence ID" value="RNA36879.1"/>
    <property type="molecule type" value="Genomic_DNA"/>
</dbReference>
<reference evidence="1 2" key="1">
    <citation type="journal article" date="2018" name="Sci. Rep.">
        <title>Genomic signatures of local adaptation to the degree of environmental predictability in rotifers.</title>
        <authorList>
            <person name="Franch-Gras L."/>
            <person name="Hahn C."/>
            <person name="Garcia-Roger E.M."/>
            <person name="Carmona M.J."/>
            <person name="Serra M."/>
            <person name="Gomez A."/>
        </authorList>
    </citation>
    <scope>NUCLEOTIDE SEQUENCE [LARGE SCALE GENOMIC DNA]</scope>
    <source>
        <strain evidence="1">HYR1</strain>
    </source>
</reference>
<sequence length="105" mass="12363">MSFFIIQTGSGIIRQNNYLEVQSINVHFFYSNWVQYILQHYLVKQMVHLPSEVFQQKSTVRLSNHPFQKQACKLAACSAKFQYQPSQYDLACLYSFGSKFMSKYD</sequence>
<evidence type="ECO:0000313" key="2">
    <source>
        <dbReference type="Proteomes" id="UP000276133"/>
    </source>
</evidence>
<name>A0A3M7SMA4_BRAPC</name>